<keyword evidence="4" id="KW-1185">Reference proteome</keyword>
<dbReference type="AlphaFoldDB" id="A0A1Y2IG01"/>
<reference evidence="3 4" key="1">
    <citation type="journal article" date="2015" name="Biotechnol. Biofuels">
        <title>Enhanced degradation of softwood versus hardwood by the white-rot fungus Pycnoporus coccineus.</title>
        <authorList>
            <person name="Couturier M."/>
            <person name="Navarro D."/>
            <person name="Chevret D."/>
            <person name="Henrissat B."/>
            <person name="Piumi F."/>
            <person name="Ruiz-Duenas F.J."/>
            <person name="Martinez A.T."/>
            <person name="Grigoriev I.V."/>
            <person name="Riley R."/>
            <person name="Lipzen A."/>
            <person name="Berrin J.G."/>
            <person name="Master E.R."/>
            <person name="Rosso M.N."/>
        </authorList>
    </citation>
    <scope>NUCLEOTIDE SEQUENCE [LARGE SCALE GENOMIC DNA]</scope>
    <source>
        <strain evidence="3 4">BRFM310</strain>
    </source>
</reference>
<dbReference type="PANTHER" id="PTHR40465">
    <property type="entry name" value="CHROMOSOME 1, WHOLE GENOME SHOTGUN SEQUENCE"/>
    <property type="match status" value="1"/>
</dbReference>
<feature type="transmembrane region" description="Helical" evidence="1">
    <location>
        <begin position="28"/>
        <end position="45"/>
    </location>
</feature>
<dbReference type="Pfam" id="PF20152">
    <property type="entry name" value="DUF6534"/>
    <property type="match status" value="1"/>
</dbReference>
<feature type="transmembrane region" description="Helical" evidence="1">
    <location>
        <begin position="213"/>
        <end position="241"/>
    </location>
</feature>
<evidence type="ECO:0000313" key="4">
    <source>
        <dbReference type="Proteomes" id="UP000193067"/>
    </source>
</evidence>
<keyword evidence="1" id="KW-0812">Transmembrane</keyword>
<name>A0A1Y2IG01_TRAC3</name>
<organism evidence="3 4">
    <name type="scientific">Trametes coccinea (strain BRFM310)</name>
    <name type="common">Pycnoporus coccineus</name>
    <dbReference type="NCBI Taxonomy" id="1353009"/>
    <lineage>
        <taxon>Eukaryota</taxon>
        <taxon>Fungi</taxon>
        <taxon>Dikarya</taxon>
        <taxon>Basidiomycota</taxon>
        <taxon>Agaricomycotina</taxon>
        <taxon>Agaricomycetes</taxon>
        <taxon>Polyporales</taxon>
        <taxon>Polyporaceae</taxon>
        <taxon>Trametes</taxon>
    </lineage>
</organism>
<evidence type="ECO:0000256" key="1">
    <source>
        <dbReference type="SAM" id="Phobius"/>
    </source>
</evidence>
<feature type="transmembrane region" description="Helical" evidence="1">
    <location>
        <begin position="66"/>
        <end position="89"/>
    </location>
</feature>
<keyword evidence="1" id="KW-1133">Transmembrane helix</keyword>
<accession>A0A1Y2IG01</accession>
<feature type="domain" description="DUF6534" evidence="2">
    <location>
        <begin position="185"/>
        <end position="272"/>
    </location>
</feature>
<dbReference type="EMBL" id="KZ084126">
    <property type="protein sequence ID" value="OSC99543.1"/>
    <property type="molecule type" value="Genomic_DNA"/>
</dbReference>
<feature type="transmembrane region" description="Helical" evidence="1">
    <location>
        <begin position="136"/>
        <end position="161"/>
    </location>
</feature>
<gene>
    <name evidence="3" type="ORF">PYCCODRAFT_1470062</name>
</gene>
<protein>
    <recommendedName>
        <fullName evidence="2">DUF6534 domain-containing protein</fullName>
    </recommendedName>
</protein>
<dbReference type="PANTHER" id="PTHR40465:SF1">
    <property type="entry name" value="DUF6534 DOMAIN-CONTAINING PROTEIN"/>
    <property type="match status" value="1"/>
</dbReference>
<dbReference type="OrthoDB" id="2745331at2759"/>
<evidence type="ECO:0000313" key="3">
    <source>
        <dbReference type="EMBL" id="OSC99543.1"/>
    </source>
</evidence>
<dbReference type="Proteomes" id="UP000193067">
    <property type="component" value="Unassembled WGS sequence"/>
</dbReference>
<feature type="transmembrane region" description="Helical" evidence="1">
    <location>
        <begin position="173"/>
        <end position="201"/>
    </location>
</feature>
<proteinExistence type="predicted"/>
<feature type="transmembrane region" description="Helical" evidence="1">
    <location>
        <begin position="109"/>
        <end position="127"/>
    </location>
</feature>
<evidence type="ECO:0000259" key="2">
    <source>
        <dbReference type="Pfam" id="PF20152"/>
    </source>
</evidence>
<dbReference type="InterPro" id="IPR045339">
    <property type="entry name" value="DUF6534"/>
</dbReference>
<sequence>MSSPNATVSAPPADPFASLQEFPALDNTFGALVLGMSFGLMLYGLTVHQSYRYARLYRRDESWVKCLVLAILILESVHITLCIVAVYYHLVTNYFKPATLLVGHWSTRLLTPVTGVIMILCQGFYAFRVCQIGSHFVYRVLVAVAIVCMVCEFGFMLAATIEGFRLSLSDFQHVSWLVCGIFGSAVLTDICLTGTLVIVLLRSRTGFRRTDSLIEVLIIYSINTGLLTSIFGLLTFIFAIILPGNLIYIAIAIVGVKLYANSVLAVLNSRRSLSNRLLQGFEMGSFEPSGSRHRRDSEAGPMDTWKARETTTNVIFTTVASQGFTDITGESSDIREDKRGADEGVA</sequence>
<keyword evidence="1" id="KW-0472">Membrane</keyword>
<dbReference type="STRING" id="1353009.A0A1Y2IG01"/>
<feature type="transmembrane region" description="Helical" evidence="1">
    <location>
        <begin position="247"/>
        <end position="267"/>
    </location>
</feature>